<feature type="binding site" evidence="7">
    <location>
        <position position="1926"/>
    </location>
    <ligand>
        <name>S-adenosyl-L-methionine</name>
        <dbReference type="ChEBI" id="CHEBI:59789"/>
    </ligand>
</feature>
<dbReference type="PROSITE" id="PS50172">
    <property type="entry name" value="BRCT"/>
    <property type="match status" value="1"/>
</dbReference>
<dbReference type="NCBIfam" id="TIGR00756">
    <property type="entry name" value="PPR"/>
    <property type="match status" value="1"/>
</dbReference>
<feature type="binding site" evidence="7">
    <location>
        <begin position="1857"/>
        <end position="1863"/>
    </location>
    <ligand>
        <name>S-adenosyl-L-methionine</name>
        <dbReference type="ChEBI" id="CHEBI:59789"/>
    </ligand>
</feature>
<evidence type="ECO:0000313" key="13">
    <source>
        <dbReference type="EMBL" id="CAE7520893.1"/>
    </source>
</evidence>
<dbReference type="InterPro" id="IPR001810">
    <property type="entry name" value="F-box_dom"/>
</dbReference>
<feature type="binding site" evidence="7">
    <location>
        <begin position="373"/>
        <end position="379"/>
    </location>
    <ligand>
        <name>S-adenosyl-L-methionine</name>
        <dbReference type="ChEBI" id="CHEBI:59789"/>
    </ligand>
</feature>
<dbReference type="InterPro" id="IPR001678">
    <property type="entry name" value="MeTrfase_RsmB-F_NOP2_dom"/>
</dbReference>
<dbReference type="Gene3D" id="3.40.50.10190">
    <property type="entry name" value="BRCT domain"/>
    <property type="match status" value="1"/>
</dbReference>
<dbReference type="SUPFAM" id="SSF53335">
    <property type="entry name" value="S-adenosyl-L-methionine-dependent methyltransferases"/>
    <property type="match status" value="2"/>
</dbReference>
<feature type="active site" description="Nucleophile" evidence="7">
    <location>
        <position position="498"/>
    </location>
</feature>
<name>A0A812TCL8_9DINO</name>
<feature type="domain" description="SAM-dependent MTase RsmB/NOP-type" evidence="12">
    <location>
        <begin position="276"/>
        <end position="577"/>
    </location>
</feature>
<feature type="transmembrane region" description="Helical" evidence="9">
    <location>
        <begin position="1229"/>
        <end position="1255"/>
    </location>
</feature>
<evidence type="ECO:0000256" key="4">
    <source>
        <dbReference type="ARBA" id="ARBA00022691"/>
    </source>
</evidence>
<dbReference type="InterPro" id="IPR023267">
    <property type="entry name" value="RCMT"/>
</dbReference>
<dbReference type="InterPro" id="IPR036047">
    <property type="entry name" value="F-box-like_dom_sf"/>
</dbReference>
<dbReference type="EMBL" id="CAJNDS010002546">
    <property type="protein sequence ID" value="CAE7520893.1"/>
    <property type="molecule type" value="Genomic_DNA"/>
</dbReference>
<dbReference type="CDD" id="cd02440">
    <property type="entry name" value="AdoMet_MTases"/>
    <property type="match status" value="2"/>
</dbReference>
<dbReference type="PROSITE" id="PS51375">
    <property type="entry name" value="PPR"/>
    <property type="match status" value="3"/>
</dbReference>
<gene>
    <name evidence="13" type="primary">rsmF</name>
    <name evidence="13" type="ORF">SNAT2548_LOCUS29154</name>
</gene>
<keyword evidence="2 7" id="KW-0489">Methyltransferase</keyword>
<dbReference type="Pfam" id="PF13812">
    <property type="entry name" value="PPR_3"/>
    <property type="match status" value="2"/>
</dbReference>
<feature type="domain" description="BRCT" evidence="10">
    <location>
        <begin position="2411"/>
        <end position="2499"/>
    </location>
</feature>
<evidence type="ECO:0000259" key="11">
    <source>
        <dbReference type="PROSITE" id="PS50181"/>
    </source>
</evidence>
<keyword evidence="9" id="KW-1133">Transmembrane helix</keyword>
<dbReference type="InterPro" id="IPR002885">
    <property type="entry name" value="PPR_rpt"/>
</dbReference>
<dbReference type="GO" id="GO:0003723">
    <property type="term" value="F:RNA binding"/>
    <property type="evidence" value="ECO:0007669"/>
    <property type="project" value="UniProtKB-UniRule"/>
</dbReference>
<keyword evidence="9" id="KW-0472">Membrane</keyword>
<protein>
    <submittedName>
        <fullName evidence="13">RsmF protein</fullName>
    </submittedName>
</protein>
<dbReference type="Pfam" id="PF12738">
    <property type="entry name" value="PTCB-BRCT"/>
    <property type="match status" value="1"/>
</dbReference>
<dbReference type="Pfam" id="PF01189">
    <property type="entry name" value="Methyltr_RsmB-F"/>
    <property type="match status" value="2"/>
</dbReference>
<evidence type="ECO:0000259" key="12">
    <source>
        <dbReference type="PROSITE" id="PS51686"/>
    </source>
</evidence>
<keyword evidence="1" id="KW-0963">Cytoplasm</keyword>
<comment type="similarity">
    <text evidence="7">Belongs to the class I-like SAM-binding methyltransferase superfamily. RsmB/NOP family.</text>
</comment>
<evidence type="ECO:0000259" key="10">
    <source>
        <dbReference type="PROSITE" id="PS50172"/>
    </source>
</evidence>
<feature type="repeat" description="PPR" evidence="6">
    <location>
        <begin position="943"/>
        <end position="977"/>
    </location>
</feature>
<comment type="caution">
    <text evidence="7">Lacks conserved residue(s) required for the propagation of feature annotation.</text>
</comment>
<dbReference type="PROSITE" id="PS50181">
    <property type="entry name" value="FBOX"/>
    <property type="match status" value="1"/>
</dbReference>
<dbReference type="InterPro" id="IPR031341">
    <property type="entry name" value="Methyltr_RsmF_N"/>
</dbReference>
<dbReference type="PANTHER" id="PTHR22807:SF30">
    <property type="entry name" value="28S RRNA (CYTOSINE(4447)-C(5))-METHYLTRANSFERASE-RELATED"/>
    <property type="match status" value="1"/>
</dbReference>
<dbReference type="InterPro" id="IPR036420">
    <property type="entry name" value="BRCT_dom_sf"/>
</dbReference>
<feature type="binding site" evidence="7">
    <location>
        <position position="1908"/>
    </location>
    <ligand>
        <name>S-adenosyl-L-methionine</name>
        <dbReference type="ChEBI" id="CHEBI:59789"/>
    </ligand>
</feature>
<feature type="repeat" description="PPR" evidence="6">
    <location>
        <begin position="175"/>
        <end position="209"/>
    </location>
</feature>
<dbReference type="InterPro" id="IPR049560">
    <property type="entry name" value="MeTrfase_RsmB-F_NOP2_cat"/>
</dbReference>
<dbReference type="SUPFAM" id="SSF52113">
    <property type="entry name" value="BRCT domain"/>
    <property type="match status" value="1"/>
</dbReference>
<feature type="transmembrane region" description="Helical" evidence="9">
    <location>
        <begin position="1577"/>
        <end position="1597"/>
    </location>
</feature>
<dbReference type="Gene3D" id="3.40.50.150">
    <property type="entry name" value="Vaccinia Virus protein VP39"/>
    <property type="match status" value="2"/>
</dbReference>
<dbReference type="InterPro" id="IPR029063">
    <property type="entry name" value="SAM-dependent_MTases_sf"/>
</dbReference>
<keyword evidence="3 7" id="KW-0808">Transferase</keyword>
<keyword evidence="9" id="KW-0812">Transmembrane</keyword>
<evidence type="ECO:0000256" key="6">
    <source>
        <dbReference type="PROSITE-ProRule" id="PRU00708"/>
    </source>
</evidence>
<dbReference type="GO" id="GO:0009383">
    <property type="term" value="F:rRNA (cytosine-C5-)-methyltransferase activity"/>
    <property type="evidence" value="ECO:0007669"/>
    <property type="project" value="TreeGrafter"/>
</dbReference>
<dbReference type="SMART" id="SM00292">
    <property type="entry name" value="BRCT"/>
    <property type="match status" value="2"/>
</dbReference>
<reference evidence="13" key="1">
    <citation type="submission" date="2021-02" db="EMBL/GenBank/DDBJ databases">
        <authorList>
            <person name="Dougan E. K."/>
            <person name="Rhodes N."/>
            <person name="Thang M."/>
            <person name="Chan C."/>
        </authorList>
    </citation>
    <scope>NUCLEOTIDE SEQUENCE</scope>
</reference>
<feature type="binding site" evidence="7">
    <location>
        <position position="445"/>
    </location>
    <ligand>
        <name>S-adenosyl-L-methionine</name>
        <dbReference type="ChEBI" id="CHEBI:59789"/>
    </ligand>
</feature>
<organism evidence="13 14">
    <name type="scientific">Symbiodinium natans</name>
    <dbReference type="NCBI Taxonomy" id="878477"/>
    <lineage>
        <taxon>Eukaryota</taxon>
        <taxon>Sar</taxon>
        <taxon>Alveolata</taxon>
        <taxon>Dinophyceae</taxon>
        <taxon>Suessiales</taxon>
        <taxon>Symbiodiniaceae</taxon>
        <taxon>Symbiodinium</taxon>
    </lineage>
</organism>
<evidence type="ECO:0000256" key="8">
    <source>
        <dbReference type="SAM" id="MobiDB-lite"/>
    </source>
</evidence>
<feature type="transmembrane region" description="Helical" evidence="9">
    <location>
        <begin position="1533"/>
        <end position="1557"/>
    </location>
</feature>
<dbReference type="GO" id="GO:0070475">
    <property type="term" value="P:rRNA base methylation"/>
    <property type="evidence" value="ECO:0007669"/>
    <property type="project" value="TreeGrafter"/>
</dbReference>
<dbReference type="Pfam" id="PF17125">
    <property type="entry name" value="Methyltr_RsmF_N"/>
    <property type="match status" value="2"/>
</dbReference>
<feature type="domain" description="SAM-dependent MTase RsmB/NOP-type" evidence="12">
    <location>
        <begin position="1759"/>
        <end position="2053"/>
    </location>
</feature>
<evidence type="ECO:0000313" key="14">
    <source>
        <dbReference type="Proteomes" id="UP000604046"/>
    </source>
</evidence>
<comment type="caution">
    <text evidence="13">The sequence shown here is derived from an EMBL/GenBank/DDBJ whole genome shotgun (WGS) entry which is preliminary data.</text>
</comment>
<keyword evidence="4 7" id="KW-0949">S-adenosyl-L-methionine</keyword>
<feature type="region of interest" description="Disordered" evidence="8">
    <location>
        <begin position="2162"/>
        <end position="2214"/>
    </location>
</feature>
<evidence type="ECO:0000256" key="9">
    <source>
        <dbReference type="SAM" id="Phobius"/>
    </source>
</evidence>
<dbReference type="Gene3D" id="1.25.40.10">
    <property type="entry name" value="Tetratricopeptide repeat domain"/>
    <property type="match status" value="4"/>
</dbReference>
<evidence type="ECO:0000256" key="7">
    <source>
        <dbReference type="PROSITE-ProRule" id="PRU01023"/>
    </source>
</evidence>
<evidence type="ECO:0000256" key="5">
    <source>
        <dbReference type="ARBA" id="ARBA00022884"/>
    </source>
</evidence>
<feature type="repeat" description="PPR" evidence="6">
    <location>
        <begin position="105"/>
        <end position="139"/>
    </location>
</feature>
<keyword evidence="5 7" id="KW-0694">RNA-binding</keyword>
<accession>A0A812TCL8</accession>
<dbReference type="PROSITE" id="PS51686">
    <property type="entry name" value="SAM_MT_RSMB_NOP"/>
    <property type="match status" value="2"/>
</dbReference>
<feature type="transmembrane region" description="Helical" evidence="9">
    <location>
        <begin position="1383"/>
        <end position="1402"/>
    </location>
</feature>
<dbReference type="PANTHER" id="PTHR22807">
    <property type="entry name" value="NOP2 YEAST -RELATED NOL1/NOP2/FMU SUN DOMAIN-CONTAINING"/>
    <property type="match status" value="1"/>
</dbReference>
<feature type="transmembrane region" description="Helical" evidence="9">
    <location>
        <begin position="1604"/>
        <end position="1624"/>
    </location>
</feature>
<dbReference type="InterPro" id="IPR011990">
    <property type="entry name" value="TPR-like_helical_dom_sf"/>
</dbReference>
<feature type="domain" description="F-box" evidence="11">
    <location>
        <begin position="2215"/>
        <end position="2261"/>
    </location>
</feature>
<proteinExistence type="inferred from homology"/>
<dbReference type="InterPro" id="IPR001357">
    <property type="entry name" value="BRCT_dom"/>
</dbReference>
<feature type="active site" description="Nucleophile" evidence="7">
    <location>
        <position position="1979"/>
    </location>
</feature>
<feature type="binding site" evidence="7">
    <location>
        <position position="1881"/>
    </location>
    <ligand>
        <name>S-adenosyl-L-methionine</name>
        <dbReference type="ChEBI" id="CHEBI:59789"/>
    </ligand>
</feature>
<dbReference type="Proteomes" id="UP000604046">
    <property type="component" value="Unassembled WGS sequence"/>
</dbReference>
<dbReference type="SUPFAM" id="SSF81383">
    <property type="entry name" value="F-box domain"/>
    <property type="match status" value="1"/>
</dbReference>
<evidence type="ECO:0000256" key="1">
    <source>
        <dbReference type="ARBA" id="ARBA00022490"/>
    </source>
</evidence>
<feature type="transmembrane region" description="Helical" evidence="9">
    <location>
        <begin position="1414"/>
        <end position="1432"/>
    </location>
</feature>
<evidence type="ECO:0000256" key="3">
    <source>
        <dbReference type="ARBA" id="ARBA00022679"/>
    </source>
</evidence>
<feature type="binding site" evidence="7">
    <location>
        <position position="400"/>
    </location>
    <ligand>
        <name>S-adenosyl-L-methionine</name>
        <dbReference type="ChEBI" id="CHEBI:59789"/>
    </ligand>
</feature>
<keyword evidence="14" id="KW-1185">Reference proteome</keyword>
<dbReference type="PRINTS" id="PR02008">
    <property type="entry name" value="RCMTFAMILY"/>
</dbReference>
<dbReference type="Gene3D" id="3.30.70.1170">
    <property type="entry name" value="Sun protein, domain 3"/>
    <property type="match status" value="1"/>
</dbReference>
<evidence type="ECO:0000256" key="2">
    <source>
        <dbReference type="ARBA" id="ARBA00022603"/>
    </source>
</evidence>
<sequence length="2503" mass="275421">MESSGSLLRKLREAADAASIQDLLRRKGVRQQLGNLAACCPAISACERHSVWEWAVWLLDLERQKSSPAPVVSYTACISACGKGFAWAAAWSLLESMLCQQAEPNVYTCSAAVSACVRGSEWARALHVFESLWEATVQPNIISFGAALSACEKGEQWEGALGLMERLRHGQCEANIFTYNAAVRAASAAKQWERAIALVRDMHDRQVYPDKITYSSTCLGLPAESWQTHLLLLDAKLRLKSPGPKRLRLRRPPLAPRDFVARMARLRSGGLAMRRLLRAAARPLQRSVRANVVKASSELRGILQRADCGLHPVPWLSEGFFLEGGGKLGGLTDHLTGAIYFQEATSMLPAEVLRRACEVLPSQRSQLLLLDLCAAPGSKSTQLLSWLADRGDGSCLVVNEIDPDRSEKLHENLLKSGSTQWLQLRGRGEEVGRRLPQVFDAVLVDAPCSCEGNIRKSPLALLEADRDEQMWVVETQLRLLQSGWRALRPGGCLIYSTCTFNYSENEGLCRRFLRSLRASDAHCIDVASVLSLPTAVLSEVRARAEDRGTDSRPLGAMRVFPDTFDAEGFFVCCFQKRGLGTETAKDSSSCSMALASQFQLDRLSEAEARAVEDKARKELGFWPPSICMTTEVSSLYRAGSGEIWLLPHLRASLYPALPSAARPGVLLGRCPLHAEVGQEIEFSADFLLLAGARAAVAAKKMSREDWQSVQDHLKTAGTIKGSRLMRVLFRPRGLIATSPYKLMFKTSLAELCSFALHRRDNHTFAEERAWPDLRALTRQLRQAQRWTHALDLLRQATEGAMIPDVIALGATISVCSKALEWRAAAQLLSNLDIQKLEPNVIVYSAAIRACGQPQSWMHSLLMYRDMLQRELEADAICCSAVASACVKGDAWAIALSILQPAAAQHGLCLILANAMLGAWERPGLWKASCGLLQEMQESNMETDVLSYSMTISACEKAAQWRTALELLRSMEQQKVDPNIISCTSVVSACASGGAWQQALNVFVALPRWSVSANVVTYGAAVSACARVAQWQEAVLLVAQQLGVRCGAAAVADVQQNARAAFIGHSRVPTMRDSFHMCSSLGAQCCRQGGEDIPDIPLEVIQSEPRLHFAEAVAEGPQTGETEDAPESPQLATLEPLSDFESESPKEDQFPKVPGACMRKMAEMRHMESDYQVMRGIPIHRALRQLELWTSPHEIRRRDRSAQVWDLSDKVSSFDFFLSHTWRSKGRWKVLALTMQLGWFHGLLAWSVGVAVMLWLRALDIVTAPWHNIEYILAGRSFATELAPWTVLVAQACLVIGLRMSAYLPFQAKTCFLDVACIHQADPELFQRGIYGIGGCLSVTKELRVLYAPKYLKSLWCVFELVAFRKRHPLGRLKFAPLFIERSAATCALMFWCGTLIKIFALAVADSSFRQSNSVLLYVAIYLLPNIFLVHTMRWNYRDKATLISDLKTFDVDDLICHSTSDRSFILSAIDAWYGSRDAFTDFVRGPLRDELLGLLPSPHLPCAYAALIISGDVAWSADIGLSMYKAGVPGPELLRFLLTHLLYFMCWFWFGLNGVFYLSDKCAPLGRTRLLDWSKTIAVAGAVSLWCLTGFIVRVQVGRSTSELALVCWVVVCLLFPCLILDAFKDWKVVGSLKMPQIAVWHVAARTLNALINAAIYACARGAQWQPALALLRHMDDQEVQPDVISYNSCIFAFEDVLNEGDARFSMVQKLVDEKLALGSGGSRLRLRRKPYASHDFFQHLRPLMTGPEGLRGLALRRLLRACSRPLIRSFRASRRKAEPSLLCRLREAGWQVSPLPWIADGFLAKGAAAHGGSAPHATGEVYFQEATSMLPAEVLLKALERCAPPGWEGPLLLDLCAAPGSKSTQLAAALQGGGALVANEPDLRRAEILHRNLLKSGSSQFLVSCADGREVGQVFPEAFEGVLVDAPCSCEGTVRKEILRLLRCDSGESMALTEIQRALLHSGWRALKPGGCLVYSTCTFAPAENEKLCLQFLADVSYAAQPVDIETLLELAPGVATHFRVLDPAAAGLGAVRLLPHSFDVEGFFICCFQKPSSHSALAGAAPRTGELVSHLFRRRLPATLAAHVRQKSESLLSFWPPEASAAATTTSPGLWEDWSGNVWLLLVCITLHLQENGRSQQSNYGSFWASFRVHATAMDDLVPPRESEEAQGGGNTPLLSPTDLGPPADAPPPRRRRRREFTDGPETTQAQDRGRPSISWSLLPAEAWQQIADLLPDQELVRSATTTRCLVEILESTELWVRRAEAEFASLPFSDLERDEMKKEVRLDGRRGYVNRRMLFKGLRVALIMGKTEMGPLVGLARWCGAKVQHSGQGADIVLIGPGGGSCAAFASSRHSHKLFRGAWLRASCVAGRQLPRHRIGCASIGAPFSSFRSCIAGCVGSSNETPGVFGCYAPRLMEGLLLSTTRLRAGSKEAVVMAAQLLGAQCTEELTIAHTHLIAGASQGEKYEFAKQHRIPIVSVAWLDNTLRLGMPMKERCFPVSGAD</sequence>
<dbReference type="OrthoDB" id="251770at2759"/>